<dbReference type="Proteomes" id="UP000515135">
    <property type="component" value="Unplaced"/>
</dbReference>
<keyword evidence="3" id="KW-0805">Transcription regulation</keyword>
<dbReference type="RefSeq" id="XP_019632205.1">
    <property type="nucleotide sequence ID" value="XM_019776646.1"/>
</dbReference>
<protein>
    <submittedName>
        <fullName evidence="9">Male-specific lethal 3 homolog</fullName>
    </submittedName>
</protein>
<dbReference type="AlphaFoldDB" id="A0A6P4YRX5"/>
<name>A0A6P4YRX5_BRABE</name>
<dbReference type="Gene3D" id="1.10.274.30">
    <property type="entry name" value="MRG domain"/>
    <property type="match status" value="2"/>
</dbReference>
<evidence type="ECO:0000256" key="3">
    <source>
        <dbReference type="ARBA" id="ARBA00023015"/>
    </source>
</evidence>
<feature type="compositionally biased region" description="Pro residues" evidence="6">
    <location>
        <begin position="426"/>
        <end position="441"/>
    </location>
</feature>
<evidence type="ECO:0000256" key="6">
    <source>
        <dbReference type="SAM" id="MobiDB-lite"/>
    </source>
</evidence>
<dbReference type="InterPro" id="IPR038217">
    <property type="entry name" value="MRG_C_sf"/>
</dbReference>
<dbReference type="InterPro" id="IPR053820">
    <property type="entry name" value="MSL3_chromo-like"/>
</dbReference>
<evidence type="ECO:0000313" key="9">
    <source>
        <dbReference type="RefSeq" id="XP_019632205.1"/>
    </source>
</evidence>
<accession>A0A6P4YRX5</accession>
<feature type="compositionally biased region" description="Basic and acidic residues" evidence="6">
    <location>
        <begin position="122"/>
        <end position="133"/>
    </location>
</feature>
<dbReference type="Pfam" id="PF22732">
    <property type="entry name" value="MSL3_chromo-like"/>
    <property type="match status" value="1"/>
</dbReference>
<dbReference type="SMART" id="SM00298">
    <property type="entry name" value="CHROMO"/>
    <property type="match status" value="1"/>
</dbReference>
<dbReference type="KEGG" id="bbel:109475844"/>
<dbReference type="CDD" id="cd18983">
    <property type="entry name" value="CBD_MSL3_like"/>
    <property type="match status" value="1"/>
</dbReference>
<feature type="domain" description="Chromo" evidence="7">
    <location>
        <begin position="12"/>
        <end position="91"/>
    </location>
</feature>
<evidence type="ECO:0000259" key="7">
    <source>
        <dbReference type="SMART" id="SM00298"/>
    </source>
</evidence>
<feature type="region of interest" description="Disordered" evidence="6">
    <location>
        <begin position="122"/>
        <end position="188"/>
    </location>
</feature>
<evidence type="ECO:0000256" key="1">
    <source>
        <dbReference type="ARBA" id="ARBA00004123"/>
    </source>
</evidence>
<keyword evidence="4" id="KW-0804">Transcription</keyword>
<dbReference type="SUPFAM" id="SSF54160">
    <property type="entry name" value="Chromo domain-like"/>
    <property type="match status" value="1"/>
</dbReference>
<dbReference type="PANTHER" id="PTHR10880:SF15">
    <property type="entry name" value="MSL COMPLEX SUBUNIT 3"/>
    <property type="match status" value="1"/>
</dbReference>
<feature type="compositionally biased region" description="Low complexity" evidence="6">
    <location>
        <begin position="150"/>
        <end position="160"/>
    </location>
</feature>
<comment type="subcellular location">
    <subcellularLocation>
        <location evidence="1">Nucleus</location>
    </subcellularLocation>
</comment>
<proteinExistence type="predicted"/>
<keyword evidence="2" id="KW-0156">Chromatin regulator</keyword>
<dbReference type="OrthoDB" id="10044771at2759"/>
<dbReference type="PANTHER" id="PTHR10880">
    <property type="entry name" value="MORTALITY FACTOR 4-LIKE PROTEIN"/>
    <property type="match status" value="1"/>
</dbReference>
<evidence type="ECO:0000313" key="8">
    <source>
        <dbReference type="Proteomes" id="UP000515135"/>
    </source>
</evidence>
<feature type="compositionally biased region" description="Polar residues" evidence="6">
    <location>
        <begin position="140"/>
        <end position="149"/>
    </location>
</feature>
<dbReference type="Pfam" id="PF05712">
    <property type="entry name" value="MRG"/>
    <property type="match status" value="1"/>
</dbReference>
<sequence>MSGARGGVIFNYRVGERILCFEPDPTKARVLYDAKIIEADITRDEKNRKVPEYLIHFKGWNSSWDRWATEDHVVKDTEENRILQKQLAKEALAKIKKAKRAKQGKRCRLPGVETEVLREIEQEEEQRRRENIRQAKRRSAGSSQVVPDNTSTTSESFTTASEKDLSDVEGPSTADSEEEPTEIPVDIPAVLKDRLEEDHIMICKRGKLVQLPCQPNVITILENYLRFFAAKGTSVSDRLHHQLSRAAQPFVAKFPTPTNVHSTRAPPPERNVDLVKEIVDGVRIMFDFILPLTLMYQEEEVQHTQMATRTFIPLTPSAVQTEADHAATPPPPKIRVTRSASQSPICQEAHRSPAGHDTYPLRDSTVKVSQGQTTPSKPDGLRRSRRFSTDQEPALSLPPTQRKRRHSSISHAQPPATARQAETRTPSPPPLIPAPPPPPGETAPAVDMSDKLSSVDTAAAEAKVEHKALLDEAMCKLLPDDFNQDGQNPPSLVYGAQHLLRLFVKLPELLGKMHLPEVKSKILCYHLQLFLKYLADRRDELLPTTAYVSAAEVLGNLRQPKVIR</sequence>
<dbReference type="PROSITE" id="PS51640">
    <property type="entry name" value="MRG"/>
    <property type="match status" value="1"/>
</dbReference>
<evidence type="ECO:0000256" key="5">
    <source>
        <dbReference type="ARBA" id="ARBA00023242"/>
    </source>
</evidence>
<organism evidence="8 9">
    <name type="scientific">Branchiostoma belcheri</name>
    <name type="common">Amphioxus</name>
    <dbReference type="NCBI Taxonomy" id="7741"/>
    <lineage>
        <taxon>Eukaryota</taxon>
        <taxon>Metazoa</taxon>
        <taxon>Chordata</taxon>
        <taxon>Cephalochordata</taxon>
        <taxon>Leptocardii</taxon>
        <taxon>Amphioxiformes</taxon>
        <taxon>Branchiostomatidae</taxon>
        <taxon>Branchiostoma</taxon>
    </lineage>
</organism>
<dbReference type="InterPro" id="IPR000953">
    <property type="entry name" value="Chromo/chromo_shadow_dom"/>
</dbReference>
<evidence type="ECO:0000256" key="2">
    <source>
        <dbReference type="ARBA" id="ARBA00022853"/>
    </source>
</evidence>
<dbReference type="GO" id="GO:0006355">
    <property type="term" value="P:regulation of DNA-templated transcription"/>
    <property type="evidence" value="ECO:0007669"/>
    <property type="project" value="InterPro"/>
</dbReference>
<keyword evidence="5" id="KW-0539">Nucleus</keyword>
<dbReference type="InterPro" id="IPR016197">
    <property type="entry name" value="Chromo-like_dom_sf"/>
</dbReference>
<dbReference type="FunFam" id="2.30.30.140:FF:000042">
    <property type="entry name" value="male-specific lethal 3 homolog"/>
    <property type="match status" value="1"/>
</dbReference>
<gene>
    <name evidence="9" type="primary">LOC109475844</name>
</gene>
<dbReference type="Gene3D" id="2.30.30.140">
    <property type="match status" value="1"/>
</dbReference>
<feature type="compositionally biased region" description="Polar residues" evidence="6">
    <location>
        <begin position="366"/>
        <end position="376"/>
    </location>
</feature>
<feature type="region of interest" description="Disordered" evidence="6">
    <location>
        <begin position="320"/>
        <end position="451"/>
    </location>
</feature>
<reference evidence="9" key="1">
    <citation type="submission" date="2025-08" db="UniProtKB">
        <authorList>
            <consortium name="RefSeq"/>
        </authorList>
    </citation>
    <scope>IDENTIFICATION</scope>
    <source>
        <tissue evidence="9">Gonad</tissue>
    </source>
</reference>
<dbReference type="GeneID" id="109475844"/>
<dbReference type="GO" id="GO:0005634">
    <property type="term" value="C:nucleus"/>
    <property type="evidence" value="ECO:0007669"/>
    <property type="project" value="UniProtKB-SubCell"/>
</dbReference>
<dbReference type="InterPro" id="IPR026541">
    <property type="entry name" value="MRG_dom"/>
</dbReference>
<dbReference type="GO" id="GO:0006325">
    <property type="term" value="P:chromatin organization"/>
    <property type="evidence" value="ECO:0007669"/>
    <property type="project" value="UniProtKB-KW"/>
</dbReference>
<evidence type="ECO:0000256" key="4">
    <source>
        <dbReference type="ARBA" id="ARBA00023163"/>
    </source>
</evidence>
<dbReference type="GO" id="GO:0072487">
    <property type="term" value="C:MSL complex"/>
    <property type="evidence" value="ECO:0007669"/>
    <property type="project" value="TreeGrafter"/>
</dbReference>
<keyword evidence="8" id="KW-1185">Reference proteome</keyword>
<dbReference type="GO" id="GO:0035267">
    <property type="term" value="C:NuA4 histone acetyltransferase complex"/>
    <property type="evidence" value="ECO:0007669"/>
    <property type="project" value="TreeGrafter"/>
</dbReference>
<dbReference type="InterPro" id="IPR008676">
    <property type="entry name" value="MRG"/>
</dbReference>